<sequence>MKAEPPAESEGKSFLKRMVDVLFFWRGPDTKESLENEIQELLEEGEEQGFITPLEERMISSIFEFRETVVGEVMTPAAEIVSAEESTPVKELVRLISDKGHTRIPIYRIQTDDVIGILHAKDLLQVCALDGEDLSVSDCLKSVYVVDESKFIVDLLREFQVRKIHMALVTDEFGAVRGLVTLEDVLEEIVGEIDDEYDNDRSEIKIIDPQTIMVQARIDVDEVEDHFQVELPEGPYESVGGLVIHALGRLAVAGDEVAVGELNFLVRGASKRRIKTIRVSRTPADGAQE</sequence>
<dbReference type="InterPro" id="IPR005170">
    <property type="entry name" value="Transptr-assoc_dom"/>
</dbReference>
<keyword evidence="3" id="KW-1003">Cell membrane</keyword>
<dbReference type="SUPFAM" id="SSF56176">
    <property type="entry name" value="FAD-binding/transporter-associated domain-like"/>
    <property type="match status" value="1"/>
</dbReference>
<evidence type="ECO:0000256" key="5">
    <source>
        <dbReference type="ARBA" id="ARBA00023122"/>
    </source>
</evidence>
<dbReference type="Pfam" id="PF03471">
    <property type="entry name" value="CorC_HlyC"/>
    <property type="match status" value="1"/>
</dbReference>
<gene>
    <name evidence="8" type="ORF">H8E79_04655</name>
</gene>
<comment type="similarity">
    <text evidence="2">Belongs to the UPF0053 family.</text>
</comment>
<protein>
    <submittedName>
        <fullName evidence="8">HlyC/CorC family transporter</fullName>
    </submittedName>
</protein>
<feature type="domain" description="CBS" evidence="7">
    <location>
        <begin position="139"/>
        <end position="196"/>
    </location>
</feature>
<dbReference type="GO" id="GO:0050660">
    <property type="term" value="F:flavin adenine dinucleotide binding"/>
    <property type="evidence" value="ECO:0007669"/>
    <property type="project" value="InterPro"/>
</dbReference>
<keyword evidence="4" id="KW-0677">Repeat</keyword>
<dbReference type="SMART" id="SM01091">
    <property type="entry name" value="CorC_HlyC"/>
    <property type="match status" value="1"/>
</dbReference>
<proteinExistence type="inferred from homology"/>
<evidence type="ECO:0000256" key="1">
    <source>
        <dbReference type="ARBA" id="ARBA00004651"/>
    </source>
</evidence>
<dbReference type="PANTHER" id="PTHR22777:SF32">
    <property type="entry name" value="UPF0053 INNER MEMBRANE PROTEIN YFJD"/>
    <property type="match status" value="1"/>
</dbReference>
<comment type="subcellular location">
    <subcellularLocation>
        <location evidence="1">Cell membrane</location>
        <topology evidence="1">Multi-pass membrane protein</topology>
    </subcellularLocation>
</comment>
<accession>A0A8J6N810</accession>
<comment type="caution">
    <text evidence="8">The sequence shown here is derived from an EMBL/GenBank/DDBJ whole genome shotgun (WGS) entry which is preliminary data.</text>
</comment>
<evidence type="ECO:0000259" key="7">
    <source>
        <dbReference type="PROSITE" id="PS51371"/>
    </source>
</evidence>
<name>A0A8J6N810_9BACT</name>
<evidence type="ECO:0000256" key="3">
    <source>
        <dbReference type="ARBA" id="ARBA00022475"/>
    </source>
</evidence>
<dbReference type="PANTHER" id="PTHR22777">
    <property type="entry name" value="HEMOLYSIN-RELATED"/>
    <property type="match status" value="1"/>
</dbReference>
<dbReference type="GO" id="GO:0005886">
    <property type="term" value="C:plasma membrane"/>
    <property type="evidence" value="ECO:0007669"/>
    <property type="project" value="UniProtKB-SubCell"/>
</dbReference>
<dbReference type="Proteomes" id="UP000599024">
    <property type="component" value="Unassembled WGS sequence"/>
</dbReference>
<keyword evidence="3" id="KW-0472">Membrane</keyword>
<evidence type="ECO:0000313" key="8">
    <source>
        <dbReference type="EMBL" id="MBC8208439.1"/>
    </source>
</evidence>
<dbReference type="PROSITE" id="PS51371">
    <property type="entry name" value="CBS"/>
    <property type="match status" value="2"/>
</dbReference>
<dbReference type="Gene3D" id="3.10.580.10">
    <property type="entry name" value="CBS-domain"/>
    <property type="match status" value="1"/>
</dbReference>
<dbReference type="InterPro" id="IPR046342">
    <property type="entry name" value="CBS_dom_sf"/>
</dbReference>
<dbReference type="CDD" id="cd04590">
    <property type="entry name" value="CBS_pair_CorC_HlyC_assoc"/>
    <property type="match status" value="1"/>
</dbReference>
<feature type="domain" description="CBS" evidence="7">
    <location>
        <begin position="74"/>
        <end position="134"/>
    </location>
</feature>
<organism evidence="8 9">
    <name type="scientific">Candidatus Desulfatifera sulfidica</name>
    <dbReference type="NCBI Taxonomy" id="2841691"/>
    <lineage>
        <taxon>Bacteria</taxon>
        <taxon>Pseudomonadati</taxon>
        <taxon>Thermodesulfobacteriota</taxon>
        <taxon>Desulfobulbia</taxon>
        <taxon>Desulfobulbales</taxon>
        <taxon>Desulfobulbaceae</taxon>
        <taxon>Candidatus Desulfatifera</taxon>
    </lineage>
</organism>
<dbReference type="InterPro" id="IPR000644">
    <property type="entry name" value="CBS_dom"/>
</dbReference>
<dbReference type="FunFam" id="3.10.580.10:FF:000002">
    <property type="entry name" value="Magnesium/cobalt efflux protein CorC"/>
    <property type="match status" value="1"/>
</dbReference>
<evidence type="ECO:0000256" key="2">
    <source>
        <dbReference type="ARBA" id="ARBA00006337"/>
    </source>
</evidence>
<dbReference type="InterPro" id="IPR016169">
    <property type="entry name" value="FAD-bd_PCMH_sub2"/>
</dbReference>
<dbReference type="SMART" id="SM00116">
    <property type="entry name" value="CBS"/>
    <property type="match status" value="2"/>
</dbReference>
<evidence type="ECO:0000313" key="9">
    <source>
        <dbReference type="Proteomes" id="UP000599024"/>
    </source>
</evidence>
<evidence type="ECO:0000256" key="6">
    <source>
        <dbReference type="PROSITE-ProRule" id="PRU00703"/>
    </source>
</evidence>
<dbReference type="InterPro" id="IPR044751">
    <property type="entry name" value="Ion_transp-like_CBS"/>
</dbReference>
<evidence type="ECO:0000256" key="4">
    <source>
        <dbReference type="ARBA" id="ARBA00022737"/>
    </source>
</evidence>
<keyword evidence="5 6" id="KW-0129">CBS domain</keyword>
<dbReference type="InterPro" id="IPR036318">
    <property type="entry name" value="FAD-bd_PCMH-like_sf"/>
</dbReference>
<dbReference type="AlphaFoldDB" id="A0A8J6N810"/>
<dbReference type="Gene3D" id="3.30.465.10">
    <property type="match status" value="1"/>
</dbReference>
<dbReference type="SUPFAM" id="SSF54631">
    <property type="entry name" value="CBS-domain pair"/>
    <property type="match status" value="1"/>
</dbReference>
<reference evidence="8 9" key="1">
    <citation type="submission" date="2020-08" db="EMBL/GenBank/DDBJ databases">
        <title>Bridging the membrane lipid divide: bacteria of the FCB group superphylum have the potential to synthesize archaeal ether lipids.</title>
        <authorList>
            <person name="Villanueva L."/>
            <person name="Von Meijenfeldt F.A.B."/>
            <person name="Westbye A.B."/>
            <person name="Yadav S."/>
            <person name="Hopmans E.C."/>
            <person name="Dutilh B.E."/>
            <person name="Sinninghe Damste J.S."/>
        </authorList>
    </citation>
    <scope>NUCLEOTIDE SEQUENCE [LARGE SCALE GENOMIC DNA]</scope>
    <source>
        <strain evidence="8">NIOZ-UU81</strain>
    </source>
</reference>
<dbReference type="Pfam" id="PF00571">
    <property type="entry name" value="CBS"/>
    <property type="match status" value="2"/>
</dbReference>
<dbReference type="EMBL" id="JACNLK010000040">
    <property type="protein sequence ID" value="MBC8208439.1"/>
    <property type="molecule type" value="Genomic_DNA"/>
</dbReference>